<dbReference type="EMBL" id="JBHSDS010000008">
    <property type="protein sequence ID" value="MFC4359268.1"/>
    <property type="molecule type" value="Genomic_DNA"/>
</dbReference>
<accession>A0ABD5PEW3</accession>
<dbReference type="PROSITE" id="PS51318">
    <property type="entry name" value="TAT"/>
    <property type="match status" value="1"/>
</dbReference>
<feature type="compositionally biased region" description="Low complexity" evidence="1">
    <location>
        <begin position="33"/>
        <end position="49"/>
    </location>
</feature>
<evidence type="ECO:0000313" key="2">
    <source>
        <dbReference type="EMBL" id="MFC4359268.1"/>
    </source>
</evidence>
<feature type="region of interest" description="Disordered" evidence="1">
    <location>
        <begin position="22"/>
        <end position="111"/>
    </location>
</feature>
<evidence type="ECO:0000313" key="3">
    <source>
        <dbReference type="Proteomes" id="UP001595921"/>
    </source>
</evidence>
<evidence type="ECO:0000256" key="1">
    <source>
        <dbReference type="SAM" id="MobiDB-lite"/>
    </source>
</evidence>
<feature type="compositionally biased region" description="Basic and acidic residues" evidence="1">
    <location>
        <begin position="59"/>
        <end position="85"/>
    </location>
</feature>
<dbReference type="RefSeq" id="WP_267622844.1">
    <property type="nucleotide sequence ID" value="NZ_JAODIW010000006.1"/>
</dbReference>
<reference evidence="2 3" key="1">
    <citation type="journal article" date="2019" name="Int. J. Syst. Evol. Microbiol.">
        <title>The Global Catalogue of Microorganisms (GCM) 10K type strain sequencing project: providing services to taxonomists for standard genome sequencing and annotation.</title>
        <authorList>
            <consortium name="The Broad Institute Genomics Platform"/>
            <consortium name="The Broad Institute Genome Sequencing Center for Infectious Disease"/>
            <person name="Wu L."/>
            <person name="Ma J."/>
        </authorList>
    </citation>
    <scope>NUCLEOTIDE SEQUENCE [LARGE SCALE GENOMIC DNA]</scope>
    <source>
        <strain evidence="2 3">CGMCC 1.12553</strain>
    </source>
</reference>
<comment type="caution">
    <text evidence="2">The sequence shown here is derived from an EMBL/GenBank/DDBJ whole genome shotgun (WGS) entry which is preliminary data.</text>
</comment>
<protein>
    <submittedName>
        <fullName evidence="2">Uncharacterized protein</fullName>
    </submittedName>
</protein>
<gene>
    <name evidence="2" type="ORF">ACFO0N_15080</name>
</gene>
<keyword evidence="3" id="KW-1185">Reference proteome</keyword>
<feature type="compositionally biased region" description="Polar residues" evidence="1">
    <location>
        <begin position="101"/>
        <end position="111"/>
    </location>
</feature>
<organism evidence="2 3">
    <name type="scientific">Halobium salinum</name>
    <dbReference type="NCBI Taxonomy" id="1364940"/>
    <lineage>
        <taxon>Archaea</taxon>
        <taxon>Methanobacteriati</taxon>
        <taxon>Methanobacteriota</taxon>
        <taxon>Stenosarchaea group</taxon>
        <taxon>Halobacteria</taxon>
        <taxon>Halobacteriales</taxon>
        <taxon>Haloferacaceae</taxon>
        <taxon>Halobium</taxon>
    </lineage>
</organism>
<sequence length="321" mass="35007">MTDRNNTSKPVNRRRVLKMTGLATSALTIPGVTTAQSNSSSTATPTSSPEGDEPEITEEERREIKEKQKALEKQIREDSERVYQERHRKMMDAQRSGSGGPSTQDIVSSSTVPDLDCGGSVGIQQANWVNSNSSTWAQVGSWSNSYTQQSGLTNKAFAVTDAVAGDDLWAWAETGLVFDAKGTGRVKGTSQGFVRGQNYLKGCGAGYADAKLDYYLLGYNLTDGKVVDGPTNGTQTIEKFGVGVAGFPKNRNKSYSQSLEFDVEAGKRYLFVAKVYSTALAIGCWQAISDSDDKYEAVLDPADWNGYHQMYNMGLSWQSCR</sequence>
<name>A0ABD5PEW3_9EURY</name>
<proteinExistence type="predicted"/>
<dbReference type="AlphaFoldDB" id="A0ABD5PEW3"/>
<dbReference type="InterPro" id="IPR006311">
    <property type="entry name" value="TAT_signal"/>
</dbReference>
<dbReference type="Proteomes" id="UP001595921">
    <property type="component" value="Unassembled WGS sequence"/>
</dbReference>